<accession>A0A7X9XCX4</accession>
<evidence type="ECO:0000313" key="2">
    <source>
        <dbReference type="Proteomes" id="UP000576082"/>
    </source>
</evidence>
<evidence type="ECO:0000313" key="1">
    <source>
        <dbReference type="EMBL" id="NME72074.1"/>
    </source>
</evidence>
<comment type="caution">
    <text evidence="1">The sequence shown here is derived from an EMBL/GenBank/DDBJ whole genome shotgun (WGS) entry which is preliminary data.</text>
</comment>
<dbReference type="AlphaFoldDB" id="A0A7X9XCX4"/>
<keyword evidence="1" id="KW-0489">Methyltransferase</keyword>
<dbReference type="Pfam" id="PF13578">
    <property type="entry name" value="Methyltransf_24"/>
    <property type="match status" value="1"/>
</dbReference>
<dbReference type="GO" id="GO:0008168">
    <property type="term" value="F:methyltransferase activity"/>
    <property type="evidence" value="ECO:0007669"/>
    <property type="project" value="UniProtKB-KW"/>
</dbReference>
<dbReference type="Proteomes" id="UP000576082">
    <property type="component" value="Unassembled WGS sequence"/>
</dbReference>
<gene>
    <name evidence="1" type="ORF">HHU12_29195</name>
</gene>
<keyword evidence="2" id="KW-1185">Reference proteome</keyword>
<organism evidence="1 2">
    <name type="scientific">Flammeovirga aprica JL-4</name>
    <dbReference type="NCBI Taxonomy" id="694437"/>
    <lineage>
        <taxon>Bacteria</taxon>
        <taxon>Pseudomonadati</taxon>
        <taxon>Bacteroidota</taxon>
        <taxon>Cytophagia</taxon>
        <taxon>Cytophagales</taxon>
        <taxon>Flammeovirgaceae</taxon>
        <taxon>Flammeovirga</taxon>
    </lineage>
</organism>
<dbReference type="Gene3D" id="3.40.50.150">
    <property type="entry name" value="Vaccinia Virus protein VP39"/>
    <property type="match status" value="1"/>
</dbReference>
<dbReference type="EMBL" id="JABANE010000131">
    <property type="protein sequence ID" value="NME72074.1"/>
    <property type="molecule type" value="Genomic_DNA"/>
</dbReference>
<dbReference type="GO" id="GO:0032259">
    <property type="term" value="P:methylation"/>
    <property type="evidence" value="ECO:0007669"/>
    <property type="project" value="UniProtKB-KW"/>
</dbReference>
<proteinExistence type="predicted"/>
<dbReference type="CDD" id="cd02440">
    <property type="entry name" value="AdoMet_MTases"/>
    <property type="match status" value="1"/>
</dbReference>
<name>A0A7X9XCX4_9BACT</name>
<dbReference type="RefSeq" id="WP_169660268.1">
    <property type="nucleotide sequence ID" value="NZ_JABANE010000131.1"/>
</dbReference>
<dbReference type="InterPro" id="IPR029063">
    <property type="entry name" value="SAM-dependent_MTases_sf"/>
</dbReference>
<protein>
    <submittedName>
        <fullName evidence="1">SAM-dependent methyltransferase</fullName>
    </submittedName>
</protein>
<dbReference type="SUPFAM" id="SSF53335">
    <property type="entry name" value="S-adenosyl-L-methionine-dependent methyltransferases"/>
    <property type="match status" value="1"/>
</dbReference>
<sequence>MQVLDFIKYKFIAGNAHGLHSPFVYELYTQVIAPEKRYYIFDKIEDIRKELLENKKSIEVEDLGAGSKVNKQKNRKISKIASSSLCSPREGALLFELIGKYKYKKVLELGTSFGISTLYLSTYSKDIQTITIEGSETIANIAKENFKKIKNVNIELIQGNIDHQLPTALKKFGTVDVVYFDANHKYKPTMKYFEQCLPYIHENTLFIFDDIYWSKGMKKAWSEICKHPSVGISVDLYDMGLIFFRQKQPKQFFTLQNKPNE</sequence>
<reference evidence="1 2" key="1">
    <citation type="submission" date="2020-04" db="EMBL/GenBank/DDBJ databases">
        <title>Flammeovirga sp. SR4, a novel species isolated from seawater.</title>
        <authorList>
            <person name="Wang X."/>
        </authorList>
    </citation>
    <scope>NUCLEOTIDE SEQUENCE [LARGE SCALE GENOMIC DNA]</scope>
    <source>
        <strain evidence="1 2">ATCC 23126</strain>
    </source>
</reference>
<keyword evidence="1" id="KW-0808">Transferase</keyword>